<evidence type="ECO:0000256" key="1">
    <source>
        <dbReference type="ARBA" id="ARBA00004300"/>
    </source>
</evidence>
<dbReference type="GO" id="GO:0034454">
    <property type="term" value="P:microtubule anchoring at centrosome"/>
    <property type="evidence" value="ECO:0007669"/>
    <property type="project" value="TreeGrafter"/>
</dbReference>
<dbReference type="GO" id="GO:0005813">
    <property type="term" value="C:centrosome"/>
    <property type="evidence" value="ECO:0007669"/>
    <property type="project" value="UniProtKB-SubCell"/>
</dbReference>
<keyword evidence="8" id="KW-1185">Reference proteome</keyword>
<organism evidence="7 8">
    <name type="scientific">Leptosia nina</name>
    <dbReference type="NCBI Taxonomy" id="320188"/>
    <lineage>
        <taxon>Eukaryota</taxon>
        <taxon>Metazoa</taxon>
        <taxon>Ecdysozoa</taxon>
        <taxon>Arthropoda</taxon>
        <taxon>Hexapoda</taxon>
        <taxon>Insecta</taxon>
        <taxon>Pterygota</taxon>
        <taxon>Neoptera</taxon>
        <taxon>Endopterygota</taxon>
        <taxon>Lepidoptera</taxon>
        <taxon>Glossata</taxon>
        <taxon>Ditrysia</taxon>
        <taxon>Papilionoidea</taxon>
        <taxon>Pieridae</taxon>
        <taxon>Pierinae</taxon>
        <taxon>Leptosia</taxon>
    </lineage>
</organism>
<name>A0AAV1JL52_9NEOP</name>
<evidence type="ECO:0000256" key="4">
    <source>
        <dbReference type="ARBA" id="ARBA00023212"/>
    </source>
</evidence>
<evidence type="ECO:0000313" key="7">
    <source>
        <dbReference type="EMBL" id="CAK1549306.1"/>
    </source>
</evidence>
<feature type="compositionally biased region" description="Basic and acidic residues" evidence="6">
    <location>
        <begin position="103"/>
        <end position="114"/>
    </location>
</feature>
<feature type="compositionally biased region" description="Basic and acidic residues" evidence="6">
    <location>
        <begin position="131"/>
        <end position="155"/>
    </location>
</feature>
<feature type="coiled-coil region" evidence="5">
    <location>
        <begin position="330"/>
        <end position="479"/>
    </location>
</feature>
<feature type="compositionally biased region" description="Basic and acidic residues" evidence="6">
    <location>
        <begin position="169"/>
        <end position="178"/>
    </location>
</feature>
<comment type="caution">
    <text evidence="7">The sequence shown here is derived from an EMBL/GenBank/DDBJ whole genome shotgun (WGS) entry which is preliminary data.</text>
</comment>
<keyword evidence="5" id="KW-0175">Coiled coil</keyword>
<evidence type="ECO:0000256" key="2">
    <source>
        <dbReference type="ARBA" id="ARBA00022490"/>
    </source>
</evidence>
<proteinExistence type="predicted"/>
<dbReference type="Proteomes" id="UP001497472">
    <property type="component" value="Unassembled WGS sequence"/>
</dbReference>
<keyword evidence="2" id="KW-0963">Cytoplasm</keyword>
<evidence type="ECO:0000256" key="5">
    <source>
        <dbReference type="SAM" id="Coils"/>
    </source>
</evidence>
<keyword evidence="4" id="KW-0206">Cytoskeleton</keyword>
<dbReference type="PANTHER" id="PTHR18905:SF13">
    <property type="entry name" value="NON-CENTROSOMAL MICROTUBULE ARRAY"/>
    <property type="match status" value="1"/>
</dbReference>
<dbReference type="PANTHER" id="PTHR18905">
    <property type="entry name" value="NINEIN"/>
    <property type="match status" value="1"/>
</dbReference>
<comment type="subcellular location">
    <subcellularLocation>
        <location evidence="1">Cytoplasm</location>
        <location evidence="1">Cytoskeleton</location>
        <location evidence="1">Microtubule organizing center</location>
        <location evidence="1">Centrosome</location>
    </subcellularLocation>
</comment>
<evidence type="ECO:0000256" key="6">
    <source>
        <dbReference type="SAM" id="MobiDB-lite"/>
    </source>
</evidence>
<gene>
    <name evidence="7" type="ORF">LNINA_LOCUS8616</name>
</gene>
<evidence type="ECO:0008006" key="9">
    <source>
        <dbReference type="Google" id="ProtNLM"/>
    </source>
</evidence>
<reference evidence="7 8" key="1">
    <citation type="submission" date="2023-11" db="EMBL/GenBank/DDBJ databases">
        <authorList>
            <person name="Okamura Y."/>
        </authorList>
    </citation>
    <scope>NUCLEOTIDE SEQUENCE [LARGE SCALE GENOMIC DNA]</scope>
</reference>
<protein>
    <recommendedName>
        <fullName evidence="9">Blastoderm-specific protein 25D</fullName>
    </recommendedName>
</protein>
<accession>A0AAV1JL52</accession>
<feature type="region of interest" description="Disordered" evidence="6">
    <location>
        <begin position="79"/>
        <end position="178"/>
    </location>
</feature>
<evidence type="ECO:0000256" key="3">
    <source>
        <dbReference type="ARBA" id="ARBA00022553"/>
    </source>
</evidence>
<dbReference type="EMBL" id="CAVLEF010000011">
    <property type="protein sequence ID" value="CAK1549306.1"/>
    <property type="molecule type" value="Genomic_DNA"/>
</dbReference>
<feature type="coiled-coil region" evidence="5">
    <location>
        <begin position="704"/>
        <end position="741"/>
    </location>
</feature>
<sequence length="837" mass="94686">MDSVSMNHYEKQLYSVFKTFDVENDEALNKQAVLDLCDALQLEDRGAALVDTLFESQGSRVTFTQFKNGLLSVLGGEARSQSPAPVAPSIPGCTRASVSTPSHSDDDSSGREVAPKFTFGSKKYGRRSRPPRVDSEVSPRHRVASESRLDGERVKQRMKCKRSSSAMETRPDPTSDDDVLKLDHEQRVNIESALKLCQGLQMHAVDKKLIEVIFEQSKTDEMSAGEFFDRLNLSLQTSIEASFDESTIEDHSIDVDIIASIEVVEAWERAGVQKPRHLLHELGFSVVGLHPQDLERALDEELQALGSSPSVSEPQSLLLLASSTLSKLRIEKFRRKLDMAIAERNKLRIDLSEANRRARILAQDVDENHARIEAELKNRVRSLEAKHADAMRTTAAEAAAERDRATCLQRDLEAEVALRAETESRLRGDLAASNHRIQELEDRITEYENRSYDAEREWSRQLKSALEAAQADAACAERERLAREELEVRLCELRQEHQLMTDRVDELSAALERAHAVQQKDISNDCNDLESDSMIKAVTAKLDDLSSLESTNCERAVSETSTAASNGHDLKGELVQVTQPETDNKDMLKQELENMKAAHESEVKSLNNIIKDLEFSVEQLREEYERCEEYWAGRLKNEREQQRASDERLAELVDKIHAYEMQFAASTTPLPPITESALEEQYLLLENEMQVFRSNKEQEILYKVDEINKQKKHIEELEKRVEQHQQQLQQTQSQLQQLQQRSNARHCTDIDVQRKQTRTSACWCGSNASTGTDTGACANALRARAARAERAAQRLHARLAAADLLVKDLYIENCRLAHLPSSHLPHMPHLPHLPRMP</sequence>
<dbReference type="AlphaFoldDB" id="A0AAV1JL52"/>
<feature type="coiled-coil region" evidence="5">
    <location>
        <begin position="589"/>
        <end position="655"/>
    </location>
</feature>
<keyword evidence="3" id="KW-0597">Phosphoprotein</keyword>
<evidence type="ECO:0000313" key="8">
    <source>
        <dbReference type="Proteomes" id="UP001497472"/>
    </source>
</evidence>